<accession>A0A931E1W6</accession>
<dbReference type="InterPro" id="IPR039425">
    <property type="entry name" value="RNA_pol_sigma-70-like"/>
</dbReference>
<keyword evidence="5" id="KW-0804">Transcription</keyword>
<dbReference type="Gene3D" id="1.10.10.10">
    <property type="entry name" value="Winged helix-like DNA-binding domain superfamily/Winged helix DNA-binding domain"/>
    <property type="match status" value="1"/>
</dbReference>
<feature type="domain" description="RNA polymerase sigma-70 region 2" evidence="7">
    <location>
        <begin position="45"/>
        <end position="109"/>
    </location>
</feature>
<proteinExistence type="inferred from homology"/>
<dbReference type="NCBIfam" id="TIGR02937">
    <property type="entry name" value="sigma70-ECF"/>
    <property type="match status" value="1"/>
</dbReference>
<keyword evidence="2" id="KW-0805">Transcription regulation</keyword>
<keyword evidence="10" id="KW-1185">Reference proteome</keyword>
<dbReference type="SUPFAM" id="SSF88659">
    <property type="entry name" value="Sigma3 and sigma4 domains of RNA polymerase sigma factors"/>
    <property type="match status" value="1"/>
</dbReference>
<name>A0A931E1W6_9CORY</name>
<evidence type="ECO:0000256" key="6">
    <source>
        <dbReference type="SAM" id="MobiDB-lite"/>
    </source>
</evidence>
<dbReference type="RefSeq" id="WP_196825066.1">
    <property type="nucleotide sequence ID" value="NZ_CP046980.1"/>
</dbReference>
<evidence type="ECO:0000259" key="8">
    <source>
        <dbReference type="Pfam" id="PF08281"/>
    </source>
</evidence>
<comment type="caution">
    <text evidence="9">The sequence shown here is derived from an EMBL/GenBank/DDBJ whole genome shotgun (WGS) entry which is preliminary data.</text>
</comment>
<protein>
    <submittedName>
        <fullName evidence="9">RNA polymerase sigma-70 factor (ECF subfamily)</fullName>
    </submittedName>
</protein>
<dbReference type="InterPro" id="IPR036388">
    <property type="entry name" value="WH-like_DNA-bd_sf"/>
</dbReference>
<dbReference type="Gene3D" id="1.10.1740.10">
    <property type="match status" value="1"/>
</dbReference>
<dbReference type="Proteomes" id="UP000658613">
    <property type="component" value="Unassembled WGS sequence"/>
</dbReference>
<dbReference type="InterPro" id="IPR007627">
    <property type="entry name" value="RNA_pol_sigma70_r2"/>
</dbReference>
<dbReference type="EMBL" id="JADOUE010000001">
    <property type="protein sequence ID" value="MBG6122723.1"/>
    <property type="molecule type" value="Genomic_DNA"/>
</dbReference>
<evidence type="ECO:0000256" key="5">
    <source>
        <dbReference type="ARBA" id="ARBA00023163"/>
    </source>
</evidence>
<evidence type="ECO:0000313" key="10">
    <source>
        <dbReference type="Proteomes" id="UP000658613"/>
    </source>
</evidence>
<dbReference type="GO" id="GO:0006352">
    <property type="term" value="P:DNA-templated transcription initiation"/>
    <property type="evidence" value="ECO:0007669"/>
    <property type="project" value="InterPro"/>
</dbReference>
<keyword evidence="3" id="KW-0731">Sigma factor</keyword>
<dbReference type="SUPFAM" id="SSF88946">
    <property type="entry name" value="Sigma2 domain of RNA polymerase sigma factors"/>
    <property type="match status" value="1"/>
</dbReference>
<dbReference type="InterPro" id="IPR013325">
    <property type="entry name" value="RNA_pol_sigma_r2"/>
</dbReference>
<evidence type="ECO:0000256" key="2">
    <source>
        <dbReference type="ARBA" id="ARBA00023015"/>
    </source>
</evidence>
<evidence type="ECO:0000256" key="3">
    <source>
        <dbReference type="ARBA" id="ARBA00023082"/>
    </source>
</evidence>
<dbReference type="InterPro" id="IPR013324">
    <property type="entry name" value="RNA_pol_sigma_r3/r4-like"/>
</dbReference>
<feature type="region of interest" description="Disordered" evidence="6">
    <location>
        <begin position="1"/>
        <end position="24"/>
    </location>
</feature>
<evidence type="ECO:0000256" key="4">
    <source>
        <dbReference type="ARBA" id="ARBA00023125"/>
    </source>
</evidence>
<evidence type="ECO:0000259" key="7">
    <source>
        <dbReference type="Pfam" id="PF04542"/>
    </source>
</evidence>
<dbReference type="AlphaFoldDB" id="A0A931E1W6"/>
<dbReference type="Pfam" id="PF08281">
    <property type="entry name" value="Sigma70_r4_2"/>
    <property type="match status" value="1"/>
</dbReference>
<reference evidence="9" key="1">
    <citation type="submission" date="2020-11" db="EMBL/GenBank/DDBJ databases">
        <title>Sequencing the genomes of 1000 actinobacteria strains.</title>
        <authorList>
            <person name="Klenk H.-P."/>
        </authorList>
    </citation>
    <scope>NUCLEOTIDE SEQUENCE</scope>
    <source>
        <strain evidence="9">DSM 45632</strain>
    </source>
</reference>
<dbReference type="InterPro" id="IPR014284">
    <property type="entry name" value="RNA_pol_sigma-70_dom"/>
</dbReference>
<dbReference type="InterPro" id="IPR013249">
    <property type="entry name" value="RNA_pol_sigma70_r4_t2"/>
</dbReference>
<organism evidence="9 10">
    <name type="scientific">Corynebacterium aquatimens</name>
    <dbReference type="NCBI Taxonomy" id="1190508"/>
    <lineage>
        <taxon>Bacteria</taxon>
        <taxon>Bacillati</taxon>
        <taxon>Actinomycetota</taxon>
        <taxon>Actinomycetes</taxon>
        <taxon>Mycobacteriales</taxon>
        <taxon>Corynebacteriaceae</taxon>
        <taxon>Corynebacterium</taxon>
    </lineage>
</organism>
<dbReference type="Pfam" id="PF04542">
    <property type="entry name" value="Sigma70_r2"/>
    <property type="match status" value="1"/>
</dbReference>
<evidence type="ECO:0000256" key="1">
    <source>
        <dbReference type="ARBA" id="ARBA00010641"/>
    </source>
</evidence>
<dbReference type="PANTHER" id="PTHR43133">
    <property type="entry name" value="RNA POLYMERASE ECF-TYPE SIGMA FACTO"/>
    <property type="match status" value="1"/>
</dbReference>
<keyword evidence="4" id="KW-0238">DNA-binding</keyword>
<dbReference type="GO" id="GO:0003677">
    <property type="term" value="F:DNA binding"/>
    <property type="evidence" value="ECO:0007669"/>
    <property type="project" value="UniProtKB-KW"/>
</dbReference>
<feature type="domain" description="RNA polymerase sigma factor 70 region 4 type 2" evidence="8">
    <location>
        <begin position="145"/>
        <end position="196"/>
    </location>
</feature>
<dbReference type="GO" id="GO:0016987">
    <property type="term" value="F:sigma factor activity"/>
    <property type="evidence" value="ECO:0007669"/>
    <property type="project" value="UniProtKB-KW"/>
</dbReference>
<evidence type="ECO:0000313" key="9">
    <source>
        <dbReference type="EMBL" id="MBG6122723.1"/>
    </source>
</evidence>
<sequence length="204" mass="23039">MTALSTRTTATGTRRTTRTETNTNRTDQALVKAYLDGDDRAFTLIVRRYSRMLHVAALKYARNDFDAEDIVQNALLNASAKMHTFRSDAALTTWLHKLVQNAGYDYMTRGENGRNHLSIYAGDGVHLEVNERYMHNPLENLERLLEMRKVLAELPVAQRRALLLMDVAGMTVDKAARELGVAEGTVKSRRNRARQAVAKHLAEL</sequence>
<gene>
    <name evidence="9" type="ORF">IW254_001692</name>
</gene>
<comment type="similarity">
    <text evidence="1">Belongs to the sigma-70 factor family. ECF subfamily.</text>
</comment>
<dbReference type="PANTHER" id="PTHR43133:SF8">
    <property type="entry name" value="RNA POLYMERASE SIGMA FACTOR HI_1459-RELATED"/>
    <property type="match status" value="1"/>
</dbReference>